<feature type="region of interest" description="Disordered" evidence="2">
    <location>
        <begin position="175"/>
        <end position="267"/>
    </location>
</feature>
<feature type="compositionally biased region" description="Basic and acidic residues" evidence="2">
    <location>
        <begin position="216"/>
        <end position="241"/>
    </location>
</feature>
<dbReference type="PANTHER" id="PTHR47186">
    <property type="entry name" value="LEUCINE-RICH REPEAT-CONTAINING PROTEIN 57"/>
    <property type="match status" value="1"/>
</dbReference>
<evidence type="ECO:0000259" key="3">
    <source>
        <dbReference type="Pfam" id="PF23598"/>
    </source>
</evidence>
<protein>
    <recommendedName>
        <fullName evidence="3">Disease resistance R13L4/SHOC-2-like LRR domain-containing protein</fullName>
    </recommendedName>
</protein>
<dbReference type="Pfam" id="PF23598">
    <property type="entry name" value="LRR_14"/>
    <property type="match status" value="1"/>
</dbReference>
<sequence length="325" mass="36307">MKSQPVEDNLVYALEGSCSPNTQRTGRHLTITSSWDRDIIVYKSIDFSRLRSLTVLGEWRPFFISNKIRMRVLRVLDLEGNAGVTYHDLERIGKLLPRLKFLSLRGCRQIKQLPDSFGGLRQLQTLDVRHTSVVMLPWSVFQIDKLQYIHAGTSTWHADDDMLAIVPVVYENQASAQPEDGESSSIQPVPTSPHAQDDTSIVPPTVDGDHISTTQQDDHGSLPRQDGDETDRTLPAIDRDQPSPPQEDGYNRRQGAPREVQKNKKSIRPRVSWLSKLCTTTQNEGVEVPAAAGSGKLTALHAFGVINVNRAGSKVILKKKEEELS</sequence>
<evidence type="ECO:0000256" key="1">
    <source>
        <dbReference type="ARBA" id="ARBA00022737"/>
    </source>
</evidence>
<dbReference type="InterPro" id="IPR032675">
    <property type="entry name" value="LRR_dom_sf"/>
</dbReference>
<evidence type="ECO:0000313" key="5">
    <source>
        <dbReference type="Proteomes" id="UP000636709"/>
    </source>
</evidence>
<gene>
    <name evidence="4" type="ORF">HU200_015608</name>
</gene>
<accession>A0A835F8C1</accession>
<comment type="caution">
    <text evidence="4">The sequence shown here is derived from an EMBL/GenBank/DDBJ whole genome shotgun (WGS) entry which is preliminary data.</text>
</comment>
<dbReference type="Gene3D" id="3.80.10.10">
    <property type="entry name" value="Ribonuclease Inhibitor"/>
    <property type="match status" value="1"/>
</dbReference>
<name>A0A835F8C1_9POAL</name>
<proteinExistence type="predicted"/>
<feature type="domain" description="Disease resistance R13L4/SHOC-2-like LRR" evidence="3">
    <location>
        <begin position="50"/>
        <end position="156"/>
    </location>
</feature>
<dbReference type="EMBL" id="JACEFO010001605">
    <property type="protein sequence ID" value="KAF8731679.1"/>
    <property type="molecule type" value="Genomic_DNA"/>
</dbReference>
<reference evidence="4" key="1">
    <citation type="submission" date="2020-07" db="EMBL/GenBank/DDBJ databases">
        <title>Genome sequence and genetic diversity analysis of an under-domesticated orphan crop, white fonio (Digitaria exilis).</title>
        <authorList>
            <person name="Bennetzen J.L."/>
            <person name="Chen S."/>
            <person name="Ma X."/>
            <person name="Wang X."/>
            <person name="Yssel A.E.J."/>
            <person name="Chaluvadi S.R."/>
            <person name="Johnson M."/>
            <person name="Gangashetty P."/>
            <person name="Hamidou F."/>
            <person name="Sanogo M.D."/>
            <person name="Zwaenepoel A."/>
            <person name="Wallace J."/>
            <person name="Van De Peer Y."/>
            <person name="Van Deynze A."/>
        </authorList>
    </citation>
    <scope>NUCLEOTIDE SEQUENCE</scope>
    <source>
        <tissue evidence="4">Leaves</tissue>
    </source>
</reference>
<dbReference type="OrthoDB" id="687531at2759"/>
<dbReference type="AlphaFoldDB" id="A0A835F8C1"/>
<evidence type="ECO:0000313" key="4">
    <source>
        <dbReference type="EMBL" id="KAF8731679.1"/>
    </source>
</evidence>
<evidence type="ECO:0000256" key="2">
    <source>
        <dbReference type="SAM" id="MobiDB-lite"/>
    </source>
</evidence>
<dbReference type="Proteomes" id="UP000636709">
    <property type="component" value="Unassembled WGS sequence"/>
</dbReference>
<dbReference type="PANTHER" id="PTHR47186:SF55">
    <property type="entry name" value="NB-ARC DOMAIN-CONTAINING PROTEIN"/>
    <property type="match status" value="1"/>
</dbReference>
<dbReference type="InterPro" id="IPR055414">
    <property type="entry name" value="LRR_R13L4/SHOC2-like"/>
</dbReference>
<organism evidence="4 5">
    <name type="scientific">Digitaria exilis</name>
    <dbReference type="NCBI Taxonomy" id="1010633"/>
    <lineage>
        <taxon>Eukaryota</taxon>
        <taxon>Viridiplantae</taxon>
        <taxon>Streptophyta</taxon>
        <taxon>Embryophyta</taxon>
        <taxon>Tracheophyta</taxon>
        <taxon>Spermatophyta</taxon>
        <taxon>Magnoliopsida</taxon>
        <taxon>Liliopsida</taxon>
        <taxon>Poales</taxon>
        <taxon>Poaceae</taxon>
        <taxon>PACMAD clade</taxon>
        <taxon>Panicoideae</taxon>
        <taxon>Panicodae</taxon>
        <taxon>Paniceae</taxon>
        <taxon>Anthephorinae</taxon>
        <taxon>Digitaria</taxon>
    </lineage>
</organism>
<dbReference type="SUPFAM" id="SSF52047">
    <property type="entry name" value="RNI-like"/>
    <property type="match status" value="1"/>
</dbReference>
<keyword evidence="5" id="KW-1185">Reference proteome</keyword>
<keyword evidence="1" id="KW-0677">Repeat</keyword>